<sequence length="280" mass="31645">MSKTAKTEAFPVVGRGGRFWKILQSADWQGESPVKVLEEFIDIAFHTFIDAKVDFESRPLFRKDCEKKKETIMNAYIMLGEEMEREPYRDLLGRVHQEISSTKAKDALCSFYTPDSVCGLMAGIGIDVEAMCRKISEGKTVSVYEPACGAGRLMLAVAEQLGELRRRLRVVCEDIDLNACKMCYINLSMWGVPAEVYHMNVLSREVWGGWRTLPLAVELAREEQERQLRRNIETMQGLFRREEPGEQEPGKLELKDPEGPKELPGGGETAPQTAPLKQAE</sequence>
<dbReference type="GO" id="GO:0003677">
    <property type="term" value="F:DNA binding"/>
    <property type="evidence" value="ECO:0007669"/>
    <property type="project" value="InterPro"/>
</dbReference>
<dbReference type="Pfam" id="PF02384">
    <property type="entry name" value="N6_Mtase"/>
    <property type="match status" value="1"/>
</dbReference>
<comment type="caution">
    <text evidence="4">The sequence shown here is derived from an EMBL/GenBank/DDBJ whole genome shotgun (WGS) entry which is preliminary data.</text>
</comment>
<dbReference type="Proteomes" id="UP000236000">
    <property type="component" value="Unassembled WGS sequence"/>
</dbReference>
<organism evidence="4 5">
    <name type="scientific">Akkermansia muciniphila</name>
    <dbReference type="NCBI Taxonomy" id="239935"/>
    <lineage>
        <taxon>Bacteria</taxon>
        <taxon>Pseudomonadati</taxon>
        <taxon>Verrucomicrobiota</taxon>
        <taxon>Verrucomicrobiia</taxon>
        <taxon>Verrucomicrobiales</taxon>
        <taxon>Akkermansiaceae</taxon>
        <taxon>Akkermansia</taxon>
    </lineage>
</organism>
<evidence type="ECO:0000256" key="2">
    <source>
        <dbReference type="SAM" id="MobiDB-lite"/>
    </source>
</evidence>
<feature type="domain" description="DNA methylase adenine-specific" evidence="3">
    <location>
        <begin position="90"/>
        <end position="201"/>
    </location>
</feature>
<dbReference type="RefSeq" id="WP_102712517.1">
    <property type="nucleotide sequence ID" value="NZ_PJKA01000006.1"/>
</dbReference>
<dbReference type="InterPro" id="IPR029063">
    <property type="entry name" value="SAM-dependent_MTases_sf"/>
</dbReference>
<evidence type="ECO:0000256" key="1">
    <source>
        <dbReference type="ARBA" id="ARBA00006594"/>
    </source>
</evidence>
<dbReference type="SUPFAM" id="SSF53335">
    <property type="entry name" value="S-adenosyl-L-methionine-dependent methyltransferases"/>
    <property type="match status" value="1"/>
</dbReference>
<evidence type="ECO:0000313" key="5">
    <source>
        <dbReference type="Proteomes" id="UP000236000"/>
    </source>
</evidence>
<accession>A0A2N8HEZ4</accession>
<dbReference type="GO" id="GO:0008170">
    <property type="term" value="F:N-methyltransferase activity"/>
    <property type="evidence" value="ECO:0007669"/>
    <property type="project" value="InterPro"/>
</dbReference>
<comment type="similarity">
    <text evidence="1">Belongs to the N(4)/N(6)-methyltransferase family.</text>
</comment>
<dbReference type="Gene3D" id="3.40.50.150">
    <property type="entry name" value="Vaccinia Virus protein VP39"/>
    <property type="match status" value="1"/>
</dbReference>
<protein>
    <recommendedName>
        <fullName evidence="3">DNA methylase adenine-specific domain-containing protein</fullName>
    </recommendedName>
</protein>
<dbReference type="EMBL" id="PJKA01000006">
    <property type="protein sequence ID" value="PNC18829.1"/>
    <property type="molecule type" value="Genomic_DNA"/>
</dbReference>
<dbReference type="AlphaFoldDB" id="A0A2N8HEZ4"/>
<name>A0A2N8HEZ4_9BACT</name>
<dbReference type="OrthoDB" id="9814572at2"/>
<dbReference type="InterPro" id="IPR003356">
    <property type="entry name" value="DNA_methylase_A-5"/>
</dbReference>
<evidence type="ECO:0000259" key="3">
    <source>
        <dbReference type="Pfam" id="PF02384"/>
    </source>
</evidence>
<feature type="compositionally biased region" description="Basic and acidic residues" evidence="2">
    <location>
        <begin position="239"/>
        <end position="261"/>
    </location>
</feature>
<proteinExistence type="inferred from homology"/>
<feature type="region of interest" description="Disordered" evidence="2">
    <location>
        <begin position="235"/>
        <end position="280"/>
    </location>
</feature>
<reference evidence="4 5" key="1">
    <citation type="journal article" date="2017" name="BMC Genomics">
        <title>Genome sequencing of 39 Akkermansia muciniphila isolates reveals its population structure, genomic and functional diverisity, and global distribution in mammalian gut microbiotas.</title>
        <authorList>
            <person name="Guo X."/>
            <person name="Li S."/>
            <person name="Zhang J."/>
            <person name="Wu F."/>
            <person name="Li X."/>
            <person name="Wu D."/>
            <person name="Zhang M."/>
            <person name="Ou Z."/>
            <person name="Jie Z."/>
            <person name="Yan Q."/>
            <person name="Li P."/>
            <person name="Yi J."/>
            <person name="Peng Y."/>
        </authorList>
    </citation>
    <scope>NUCLEOTIDE SEQUENCE [LARGE SCALE GENOMIC DNA]</scope>
    <source>
        <strain evidence="4 5">GP24</strain>
    </source>
</reference>
<evidence type="ECO:0000313" key="4">
    <source>
        <dbReference type="EMBL" id="PNC18829.1"/>
    </source>
</evidence>
<gene>
    <name evidence="4" type="ORF">CXU22_03265</name>
</gene>